<evidence type="ECO:0000313" key="3">
    <source>
        <dbReference type="Proteomes" id="UP001303222"/>
    </source>
</evidence>
<evidence type="ECO:0000256" key="1">
    <source>
        <dbReference type="SAM" id="MobiDB-lite"/>
    </source>
</evidence>
<evidence type="ECO:0000313" key="2">
    <source>
        <dbReference type="EMBL" id="KAK3952560.1"/>
    </source>
</evidence>
<organism evidence="2 3">
    <name type="scientific">Pseudoneurospora amorphoporcata</name>
    <dbReference type="NCBI Taxonomy" id="241081"/>
    <lineage>
        <taxon>Eukaryota</taxon>
        <taxon>Fungi</taxon>
        <taxon>Dikarya</taxon>
        <taxon>Ascomycota</taxon>
        <taxon>Pezizomycotina</taxon>
        <taxon>Sordariomycetes</taxon>
        <taxon>Sordariomycetidae</taxon>
        <taxon>Sordariales</taxon>
        <taxon>Sordariaceae</taxon>
        <taxon>Pseudoneurospora</taxon>
    </lineage>
</organism>
<protein>
    <submittedName>
        <fullName evidence="2">Uncharacterized protein</fullName>
    </submittedName>
</protein>
<dbReference type="AlphaFoldDB" id="A0AAN6NVB3"/>
<feature type="non-terminal residue" evidence="2">
    <location>
        <position position="1"/>
    </location>
</feature>
<dbReference type="EMBL" id="MU859121">
    <property type="protein sequence ID" value="KAK3952560.1"/>
    <property type="molecule type" value="Genomic_DNA"/>
</dbReference>
<feature type="compositionally biased region" description="Polar residues" evidence="1">
    <location>
        <begin position="52"/>
        <end position="62"/>
    </location>
</feature>
<feature type="region of interest" description="Disordered" evidence="1">
    <location>
        <begin position="47"/>
        <end position="168"/>
    </location>
</feature>
<gene>
    <name evidence="2" type="ORF">QBC32DRAFT_212286</name>
</gene>
<comment type="caution">
    <text evidence="2">The sequence shown here is derived from an EMBL/GenBank/DDBJ whole genome shotgun (WGS) entry which is preliminary data.</text>
</comment>
<reference evidence="2" key="1">
    <citation type="journal article" date="2023" name="Mol. Phylogenet. Evol.">
        <title>Genome-scale phylogeny and comparative genomics of the fungal order Sordariales.</title>
        <authorList>
            <person name="Hensen N."/>
            <person name="Bonometti L."/>
            <person name="Westerberg I."/>
            <person name="Brannstrom I.O."/>
            <person name="Guillou S."/>
            <person name="Cros-Aarteil S."/>
            <person name="Calhoun S."/>
            <person name="Haridas S."/>
            <person name="Kuo A."/>
            <person name="Mondo S."/>
            <person name="Pangilinan J."/>
            <person name="Riley R."/>
            <person name="LaButti K."/>
            <person name="Andreopoulos B."/>
            <person name="Lipzen A."/>
            <person name="Chen C."/>
            <person name="Yan M."/>
            <person name="Daum C."/>
            <person name="Ng V."/>
            <person name="Clum A."/>
            <person name="Steindorff A."/>
            <person name="Ohm R.A."/>
            <person name="Martin F."/>
            <person name="Silar P."/>
            <person name="Natvig D.O."/>
            <person name="Lalanne C."/>
            <person name="Gautier V."/>
            <person name="Ament-Velasquez S.L."/>
            <person name="Kruys A."/>
            <person name="Hutchinson M.I."/>
            <person name="Powell A.J."/>
            <person name="Barry K."/>
            <person name="Miller A.N."/>
            <person name="Grigoriev I.V."/>
            <person name="Debuchy R."/>
            <person name="Gladieux P."/>
            <person name="Hiltunen Thoren M."/>
            <person name="Johannesson H."/>
        </authorList>
    </citation>
    <scope>NUCLEOTIDE SEQUENCE</scope>
    <source>
        <strain evidence="2">CBS 626.80</strain>
    </source>
</reference>
<accession>A0AAN6NVB3</accession>
<dbReference type="Proteomes" id="UP001303222">
    <property type="component" value="Unassembled WGS sequence"/>
</dbReference>
<feature type="compositionally biased region" description="Basic residues" evidence="1">
    <location>
        <begin position="149"/>
        <end position="160"/>
    </location>
</feature>
<feature type="compositionally biased region" description="Basic and acidic residues" evidence="1">
    <location>
        <begin position="63"/>
        <end position="82"/>
    </location>
</feature>
<reference evidence="2" key="2">
    <citation type="submission" date="2023-06" db="EMBL/GenBank/DDBJ databases">
        <authorList>
            <consortium name="Lawrence Berkeley National Laboratory"/>
            <person name="Mondo S.J."/>
            <person name="Hensen N."/>
            <person name="Bonometti L."/>
            <person name="Westerberg I."/>
            <person name="Brannstrom I.O."/>
            <person name="Guillou S."/>
            <person name="Cros-Aarteil S."/>
            <person name="Calhoun S."/>
            <person name="Haridas S."/>
            <person name="Kuo A."/>
            <person name="Pangilinan J."/>
            <person name="Riley R."/>
            <person name="Labutti K."/>
            <person name="Andreopoulos B."/>
            <person name="Lipzen A."/>
            <person name="Chen C."/>
            <person name="Yanf M."/>
            <person name="Daum C."/>
            <person name="Ng V."/>
            <person name="Clum A."/>
            <person name="Steindorff A."/>
            <person name="Ohm R."/>
            <person name="Martin F."/>
            <person name="Silar P."/>
            <person name="Natvig D."/>
            <person name="Lalanne C."/>
            <person name="Gautier V."/>
            <person name="Ament-Velasquez S.L."/>
            <person name="Kruys A."/>
            <person name="Hutchinson M.I."/>
            <person name="Powell A.J."/>
            <person name="Barry K."/>
            <person name="Miller A.N."/>
            <person name="Grigoriev I.V."/>
            <person name="Debuchy R."/>
            <person name="Gladieux P."/>
            <person name="Thoren M.H."/>
            <person name="Johannesson H."/>
        </authorList>
    </citation>
    <scope>NUCLEOTIDE SEQUENCE</scope>
    <source>
        <strain evidence="2">CBS 626.80</strain>
    </source>
</reference>
<name>A0AAN6NVB3_9PEZI</name>
<proteinExistence type="predicted"/>
<keyword evidence="3" id="KW-1185">Reference proteome</keyword>
<sequence length="168" mass="18426">ELTAVWRQVSDLQDQVDILTSKANKSVSATDHENEVATLSAENADLRRLLSNRGSINNPERSSPSRELDFEILKGRVERLEADQQTGRRQNPPRASGAKDMSPYISQSSTSRKRTLSEAGLSETDLAANLPVTSFSPYTPLLDTSPVGRARRGWTKRRTAGKASESSA</sequence>